<dbReference type="GO" id="GO:0140374">
    <property type="term" value="P:antiviral innate immune response"/>
    <property type="evidence" value="ECO:0007669"/>
    <property type="project" value="TreeGrafter"/>
</dbReference>
<proteinExistence type="inferred from homology"/>
<evidence type="ECO:0000313" key="24">
    <source>
        <dbReference type="Proteomes" id="UP000526602"/>
    </source>
</evidence>
<keyword evidence="15" id="KW-0832">Ubl conjugation</keyword>
<evidence type="ECO:0000256" key="2">
    <source>
        <dbReference type="ARBA" id="ARBA00006866"/>
    </source>
</evidence>
<dbReference type="EC" id="3.6.4.13" evidence="3"/>
<dbReference type="Gene3D" id="1.10.533.10">
    <property type="entry name" value="Death Domain, Fas"/>
    <property type="match status" value="2"/>
</dbReference>
<dbReference type="CDD" id="cd08817">
    <property type="entry name" value="CARD_RIG-I_r2"/>
    <property type="match status" value="1"/>
</dbReference>
<dbReference type="SMART" id="SM00487">
    <property type="entry name" value="DEXDc"/>
    <property type="match status" value="1"/>
</dbReference>
<reference evidence="23 24" key="1">
    <citation type="submission" date="2019-09" db="EMBL/GenBank/DDBJ databases">
        <title>Bird 10,000 Genomes (B10K) Project - Family phase.</title>
        <authorList>
            <person name="Zhang G."/>
        </authorList>
    </citation>
    <scope>NUCLEOTIDE SEQUENCE [LARGE SCALE GENOMIC DNA]</scope>
    <source>
        <strain evidence="23">B10K-DU-029-32</strain>
        <tissue evidence="23">Liver or heart</tissue>
    </source>
</reference>
<dbReference type="InterPro" id="IPR038557">
    <property type="entry name" value="RLR_C_sf"/>
</dbReference>
<comment type="caution">
    <text evidence="23">The sequence shown here is derived from an EMBL/GenBank/DDBJ whole genome shotgun (WGS) entry which is preliminary data.</text>
</comment>
<evidence type="ECO:0000256" key="16">
    <source>
        <dbReference type="ARBA" id="ARBA00022859"/>
    </source>
</evidence>
<evidence type="ECO:0000256" key="10">
    <source>
        <dbReference type="ARBA" id="ARBA00022741"/>
    </source>
</evidence>
<keyword evidence="6" id="KW-0597">Phosphoprotein</keyword>
<feature type="domain" description="Helicase ATP-binding" evidence="20">
    <location>
        <begin position="252"/>
        <end position="431"/>
    </location>
</feature>
<dbReference type="CDD" id="cd18073">
    <property type="entry name" value="DEXHc_RIG-I_DDX58"/>
    <property type="match status" value="1"/>
</dbReference>
<dbReference type="Gene3D" id="3.40.50.300">
    <property type="entry name" value="P-loop containing nucleotide triphosphate hydrolases"/>
    <property type="match status" value="2"/>
</dbReference>
<dbReference type="GO" id="GO:0005737">
    <property type="term" value="C:cytoplasm"/>
    <property type="evidence" value="ECO:0007669"/>
    <property type="project" value="UniProtKB-SubCell"/>
</dbReference>
<keyword evidence="16" id="KW-0391">Immunity</keyword>
<evidence type="ECO:0000256" key="4">
    <source>
        <dbReference type="ARBA" id="ARBA00022490"/>
    </source>
</evidence>
<comment type="subcellular location">
    <subcellularLocation>
        <location evidence="1">Cytoplasm</location>
    </subcellularLocation>
</comment>
<dbReference type="Pfam" id="PF16739">
    <property type="entry name" value="CARD_2"/>
    <property type="match status" value="2"/>
</dbReference>
<keyword evidence="5" id="KW-1017">Isopeptide bond</keyword>
<dbReference type="CDD" id="cd15805">
    <property type="entry name" value="RIG-I_C"/>
    <property type="match status" value="1"/>
</dbReference>
<dbReference type="PROSITE" id="PS51789">
    <property type="entry name" value="RLR_CTR"/>
    <property type="match status" value="1"/>
</dbReference>
<keyword evidence="7" id="KW-0399">Innate immunity</keyword>
<evidence type="ECO:0000259" key="21">
    <source>
        <dbReference type="PROSITE" id="PS51194"/>
    </source>
</evidence>
<keyword evidence="24" id="KW-1185">Reference proteome</keyword>
<dbReference type="GO" id="GO:0008270">
    <property type="term" value="F:zinc ion binding"/>
    <property type="evidence" value="ECO:0007669"/>
    <property type="project" value="TreeGrafter"/>
</dbReference>
<comment type="similarity">
    <text evidence="2">Belongs to the helicase family. RLR subfamily.</text>
</comment>
<evidence type="ECO:0000256" key="12">
    <source>
        <dbReference type="ARBA" id="ARBA00022806"/>
    </source>
</evidence>
<dbReference type="EMBL" id="VZTJ01003171">
    <property type="protein sequence ID" value="NXC04233.1"/>
    <property type="molecule type" value="Genomic_DNA"/>
</dbReference>
<dbReference type="InterPro" id="IPR051363">
    <property type="entry name" value="RLR_Helicase"/>
</dbReference>
<keyword evidence="13" id="KW-0862">Zinc</keyword>
<dbReference type="GO" id="GO:0003724">
    <property type="term" value="F:RNA helicase activity"/>
    <property type="evidence" value="ECO:0007669"/>
    <property type="project" value="UniProtKB-EC"/>
</dbReference>
<keyword evidence="11" id="KW-0378">Hydrolase</keyword>
<evidence type="ECO:0000313" key="23">
    <source>
        <dbReference type="EMBL" id="NXC04233.1"/>
    </source>
</evidence>
<evidence type="ECO:0000256" key="1">
    <source>
        <dbReference type="ARBA" id="ARBA00004496"/>
    </source>
</evidence>
<dbReference type="InterPro" id="IPR031964">
    <property type="entry name" value="CARD_dom"/>
</dbReference>
<dbReference type="GO" id="GO:0005524">
    <property type="term" value="F:ATP binding"/>
    <property type="evidence" value="ECO:0007669"/>
    <property type="project" value="UniProtKB-KW"/>
</dbReference>
<protein>
    <recommendedName>
        <fullName evidence="3">RNA helicase</fullName>
        <ecNumber evidence="3">3.6.4.13</ecNumber>
    </recommendedName>
</protein>
<dbReference type="Pfam" id="PF00270">
    <property type="entry name" value="DEAD"/>
    <property type="match status" value="1"/>
</dbReference>
<sequence length="914" mass="105139">MTAEEKRNLRCYRRYIERSLNPVYILSNMTDWLSDEVKERVRREEEKGVTAAAALFLDAVLLLEAEGWLRGFLDALVAAGYTGLAEAIENWDFSKLEKLELHRQLLKRIEATMLEIDPVALMPYINTCLIERECDEILQVCEYRSKAAGITKLIECLCRSDKENWPKSLQLALDNAGYYNASELWNIREDNGKDVDGEMTDGSGYFETMMTFSEEAECDNLSENLSSVSERVYESSSVYEPKKARSYQIELAQPAIDGKNTLICAPTGCGKTFVALLICEHHLQNIFSGRKAKVVFLATKLPVYEQQKNVFRQHFERSGYSVQGICGETVANISVENVIQDSDIIVLTPQILVNSMEKGILSSLSIFTLMIFDECHNTTGNHPYNVLMTRYLDEKFDSSANQLPQIVGLTASVGIGNAKNMAETVEHICTLCSYLDIQAISTVRENKQDLQRFRNKPETHIRWVKMRAENHFADIISGLMSETEELMRKIYSVDTISQINKSYFGTQRYEHWIVFTQKKCRLLQLEDKEKESNLCRDLFICTEHLRKFNDALIISEDARIEDAVAYLNDFFTNVKNGPYTELEKKLTDKFQEKEPELTALSKDESNENPKLEELACILDEAYRYNPQTRTILFAKTRALVAALKKWIEANPLLSHIKADVLMVFFFLTQFLGTVGMTLPMQKGVLDAFRNDKDIRLLIATSVADEGIDITECNFVVLYEYFGNVTKMIQVRGRGRARDSKCILVTSKTEVVENEKQNNYKEEMMNAAIEKLQNWDETTFARKIRDLQRKEKILRDSRKKETKAEVVEGKKNLLCGKCKAYVCSTDDIRIIKESHHTVLGDAFKERYITKSHRKPIQFDGFEKKSKMHCRNTDCQHDWGITVKYKTFDNLPVIKIKSFVLENVETGTQMDFQKWK</sequence>
<keyword evidence="8" id="KW-0479">Metal-binding</keyword>
<evidence type="ECO:0000259" key="20">
    <source>
        <dbReference type="PROSITE" id="PS51192"/>
    </source>
</evidence>
<name>A0A7K8GJ58_ORTSP</name>
<dbReference type="GO" id="GO:0002753">
    <property type="term" value="P:cytoplasmic pattern recognition receptor signaling pathway"/>
    <property type="evidence" value="ECO:0007669"/>
    <property type="project" value="TreeGrafter"/>
</dbReference>
<evidence type="ECO:0000256" key="11">
    <source>
        <dbReference type="ARBA" id="ARBA00022801"/>
    </source>
</evidence>
<dbReference type="InterPro" id="IPR014001">
    <property type="entry name" value="Helicase_ATP-bd"/>
</dbReference>
<dbReference type="PANTHER" id="PTHR14074">
    <property type="entry name" value="HELICASE WITH DEATH DOMAIN-RELATED"/>
    <property type="match status" value="1"/>
</dbReference>
<evidence type="ECO:0000256" key="17">
    <source>
        <dbReference type="ARBA" id="ARBA00022884"/>
    </source>
</evidence>
<dbReference type="Pfam" id="PF00271">
    <property type="entry name" value="Helicase_C"/>
    <property type="match status" value="1"/>
</dbReference>
<dbReference type="GO" id="GO:0016787">
    <property type="term" value="F:hydrolase activity"/>
    <property type="evidence" value="ECO:0007669"/>
    <property type="project" value="UniProtKB-KW"/>
</dbReference>
<keyword evidence="9" id="KW-0677">Repeat</keyword>
<dbReference type="FunFam" id="2.170.150.30:FF:000001">
    <property type="entry name" value="Probable ATP-dependent RNA helicase DDX58"/>
    <property type="match status" value="1"/>
</dbReference>
<dbReference type="SUPFAM" id="SSF52540">
    <property type="entry name" value="P-loop containing nucleoside triphosphate hydrolases"/>
    <property type="match status" value="2"/>
</dbReference>
<gene>
    <name evidence="23" type="primary">Ddx58</name>
    <name evidence="23" type="ORF">ORTSPA_R02770</name>
</gene>
<dbReference type="GO" id="GO:0003725">
    <property type="term" value="F:double-stranded RNA binding"/>
    <property type="evidence" value="ECO:0007669"/>
    <property type="project" value="TreeGrafter"/>
</dbReference>
<feature type="domain" description="Helicase C-terminal" evidence="21">
    <location>
        <begin position="610"/>
        <end position="779"/>
    </location>
</feature>
<comment type="catalytic activity">
    <reaction evidence="19">
        <text>ATP + H2O = ADP + phosphate + H(+)</text>
        <dbReference type="Rhea" id="RHEA:13065"/>
        <dbReference type="ChEBI" id="CHEBI:15377"/>
        <dbReference type="ChEBI" id="CHEBI:15378"/>
        <dbReference type="ChEBI" id="CHEBI:30616"/>
        <dbReference type="ChEBI" id="CHEBI:43474"/>
        <dbReference type="ChEBI" id="CHEBI:456216"/>
        <dbReference type="EC" id="3.6.4.13"/>
    </reaction>
    <physiologicalReaction direction="left-to-right" evidence="19">
        <dbReference type="Rhea" id="RHEA:13066"/>
    </physiologicalReaction>
</comment>
<keyword evidence="14" id="KW-0067">ATP-binding</keyword>
<evidence type="ECO:0000256" key="13">
    <source>
        <dbReference type="ARBA" id="ARBA00022833"/>
    </source>
</evidence>
<accession>A0A7K8GJ58</accession>
<keyword evidence="4" id="KW-0963">Cytoplasm</keyword>
<dbReference type="InterPro" id="IPR027417">
    <property type="entry name" value="P-loop_NTPase"/>
</dbReference>
<dbReference type="FunFam" id="3.40.50.300:FF:001291">
    <property type="entry name" value="Probable ATP-dependent RNA helicase DDX58"/>
    <property type="match status" value="1"/>
</dbReference>
<dbReference type="InterPro" id="IPR042145">
    <property type="entry name" value="CARD_RIG-I_r2"/>
</dbReference>
<dbReference type="FunFam" id="1.10.533.10:FF:000072">
    <property type="entry name" value="Probable ATP-dependent RNA helicase DDX58"/>
    <property type="match status" value="1"/>
</dbReference>
<dbReference type="PROSITE" id="PS51192">
    <property type="entry name" value="HELICASE_ATP_BIND_1"/>
    <property type="match status" value="1"/>
</dbReference>
<dbReference type="FunFam" id="1.10.533.10:FF:000078">
    <property type="entry name" value="Probable ATP-dependent RNA helicase DDX58"/>
    <property type="match status" value="1"/>
</dbReference>
<evidence type="ECO:0000256" key="19">
    <source>
        <dbReference type="ARBA" id="ARBA00049390"/>
    </source>
</evidence>
<feature type="non-terminal residue" evidence="23">
    <location>
        <position position="914"/>
    </location>
</feature>
<organism evidence="23 24">
    <name type="scientific">Orthonyx spaldingii</name>
    <name type="common">Chowchilla</name>
    <dbReference type="NCBI Taxonomy" id="38397"/>
    <lineage>
        <taxon>Eukaryota</taxon>
        <taxon>Metazoa</taxon>
        <taxon>Chordata</taxon>
        <taxon>Craniata</taxon>
        <taxon>Vertebrata</taxon>
        <taxon>Euteleostomi</taxon>
        <taxon>Archelosauria</taxon>
        <taxon>Archosauria</taxon>
        <taxon>Dinosauria</taxon>
        <taxon>Saurischia</taxon>
        <taxon>Theropoda</taxon>
        <taxon>Coelurosauria</taxon>
        <taxon>Aves</taxon>
        <taxon>Neognathae</taxon>
        <taxon>Neoaves</taxon>
        <taxon>Telluraves</taxon>
        <taxon>Australaves</taxon>
        <taxon>Passeriformes</taxon>
        <taxon>Corvoidea</taxon>
        <taxon>Orthonychidae</taxon>
        <taxon>Orthonyx</taxon>
    </lineage>
</organism>
<keyword evidence="12 23" id="KW-0347">Helicase</keyword>
<dbReference type="PANTHER" id="PTHR14074:SF16">
    <property type="entry name" value="ANTIVIRAL INNATE IMMUNE RESPONSE RECEPTOR RIG-I"/>
    <property type="match status" value="1"/>
</dbReference>
<keyword evidence="17" id="KW-0694">RNA-binding</keyword>
<dbReference type="InterPro" id="IPR021673">
    <property type="entry name" value="RLR_CTR"/>
</dbReference>
<evidence type="ECO:0000256" key="15">
    <source>
        <dbReference type="ARBA" id="ARBA00022843"/>
    </source>
</evidence>
<dbReference type="Gene3D" id="2.170.150.30">
    <property type="entry name" value="RIG-I-like receptor, C-terminal regulatory domain"/>
    <property type="match status" value="1"/>
</dbReference>
<dbReference type="InterPro" id="IPR011029">
    <property type="entry name" value="DEATH-like_dom_sf"/>
</dbReference>
<dbReference type="Pfam" id="PF11648">
    <property type="entry name" value="RIG-I_C-RD"/>
    <property type="match status" value="1"/>
</dbReference>
<evidence type="ECO:0000256" key="18">
    <source>
        <dbReference type="ARBA" id="ARBA00023118"/>
    </source>
</evidence>
<evidence type="ECO:0000256" key="3">
    <source>
        <dbReference type="ARBA" id="ARBA00012552"/>
    </source>
</evidence>
<dbReference type="PROSITE" id="PS51194">
    <property type="entry name" value="HELICASE_CTER"/>
    <property type="match status" value="1"/>
</dbReference>
<evidence type="ECO:0000256" key="7">
    <source>
        <dbReference type="ARBA" id="ARBA00022588"/>
    </source>
</evidence>
<dbReference type="InterPro" id="IPR001650">
    <property type="entry name" value="Helicase_C-like"/>
</dbReference>
<keyword evidence="18" id="KW-0051">Antiviral defense</keyword>
<dbReference type="Pfam" id="PF18119">
    <property type="entry name" value="RIG-I_C"/>
    <property type="match status" value="1"/>
</dbReference>
<dbReference type="AlphaFoldDB" id="A0A7K8GJ58"/>
<evidence type="ECO:0000256" key="6">
    <source>
        <dbReference type="ARBA" id="ARBA00022553"/>
    </source>
</evidence>
<evidence type="ECO:0000256" key="8">
    <source>
        <dbReference type="ARBA" id="ARBA00022723"/>
    </source>
</evidence>
<evidence type="ECO:0000256" key="5">
    <source>
        <dbReference type="ARBA" id="ARBA00022499"/>
    </source>
</evidence>
<evidence type="ECO:0000256" key="9">
    <source>
        <dbReference type="ARBA" id="ARBA00022737"/>
    </source>
</evidence>
<feature type="domain" description="RLR CTR" evidence="22">
    <location>
        <begin position="796"/>
        <end position="914"/>
    </location>
</feature>
<evidence type="ECO:0000256" key="14">
    <source>
        <dbReference type="ARBA" id="ARBA00022840"/>
    </source>
</evidence>
<dbReference type="CDD" id="cd08816">
    <property type="entry name" value="CARD_RIG-I_r1"/>
    <property type="match status" value="1"/>
</dbReference>
<dbReference type="GO" id="GO:0003727">
    <property type="term" value="F:single-stranded RNA binding"/>
    <property type="evidence" value="ECO:0007669"/>
    <property type="project" value="TreeGrafter"/>
</dbReference>
<evidence type="ECO:0000259" key="22">
    <source>
        <dbReference type="PROSITE" id="PS51789"/>
    </source>
</evidence>
<dbReference type="InterPro" id="IPR041204">
    <property type="entry name" value="RIG-I-like_C"/>
</dbReference>
<dbReference type="InterPro" id="IPR011545">
    <property type="entry name" value="DEAD/DEAH_box_helicase_dom"/>
</dbReference>
<keyword evidence="10" id="KW-0547">Nucleotide-binding</keyword>
<dbReference type="Proteomes" id="UP000526602">
    <property type="component" value="Unassembled WGS sequence"/>
</dbReference>
<dbReference type="SMART" id="SM00490">
    <property type="entry name" value="HELICc"/>
    <property type="match status" value="1"/>
</dbReference>
<dbReference type="Gene3D" id="1.20.1320.30">
    <property type="match status" value="1"/>
</dbReference>
<feature type="non-terminal residue" evidence="23">
    <location>
        <position position="1"/>
    </location>
</feature>